<dbReference type="RefSeq" id="XP_016759796.1">
    <property type="nucleotide sequence ID" value="XM_016901358.1"/>
</dbReference>
<gene>
    <name evidence="1" type="ORF">SEPMUDRAFT_117654</name>
</gene>
<evidence type="ECO:0000313" key="1">
    <source>
        <dbReference type="EMBL" id="EMF11675.1"/>
    </source>
</evidence>
<reference evidence="1 2" key="1">
    <citation type="journal article" date="2012" name="PLoS Pathog.">
        <title>Diverse lifestyles and strategies of plant pathogenesis encoded in the genomes of eighteen Dothideomycetes fungi.</title>
        <authorList>
            <person name="Ohm R.A."/>
            <person name="Feau N."/>
            <person name="Henrissat B."/>
            <person name="Schoch C.L."/>
            <person name="Horwitz B.A."/>
            <person name="Barry K.W."/>
            <person name="Condon B.J."/>
            <person name="Copeland A.C."/>
            <person name="Dhillon B."/>
            <person name="Glaser F."/>
            <person name="Hesse C.N."/>
            <person name="Kosti I."/>
            <person name="LaButti K."/>
            <person name="Lindquist E.A."/>
            <person name="Lucas S."/>
            <person name="Salamov A.A."/>
            <person name="Bradshaw R.E."/>
            <person name="Ciuffetti L."/>
            <person name="Hamelin R.C."/>
            <person name="Kema G.H.J."/>
            <person name="Lawrence C."/>
            <person name="Scott J.A."/>
            <person name="Spatafora J.W."/>
            <person name="Turgeon B.G."/>
            <person name="de Wit P.J.G.M."/>
            <person name="Zhong S."/>
            <person name="Goodwin S.B."/>
            <person name="Grigoriev I.V."/>
        </authorList>
    </citation>
    <scope>NUCLEOTIDE SEQUENCE [LARGE SCALE GENOMIC DNA]</scope>
    <source>
        <strain evidence="1 2">SO2202</strain>
    </source>
</reference>
<evidence type="ECO:0000313" key="2">
    <source>
        <dbReference type="Proteomes" id="UP000016931"/>
    </source>
</evidence>
<dbReference type="GeneID" id="27898495"/>
<keyword evidence="2" id="KW-1185">Reference proteome</keyword>
<organism evidence="1 2">
    <name type="scientific">Sphaerulina musiva (strain SO2202)</name>
    <name type="common">Poplar stem canker fungus</name>
    <name type="synonym">Septoria musiva</name>
    <dbReference type="NCBI Taxonomy" id="692275"/>
    <lineage>
        <taxon>Eukaryota</taxon>
        <taxon>Fungi</taxon>
        <taxon>Dikarya</taxon>
        <taxon>Ascomycota</taxon>
        <taxon>Pezizomycotina</taxon>
        <taxon>Dothideomycetes</taxon>
        <taxon>Dothideomycetidae</taxon>
        <taxon>Mycosphaerellales</taxon>
        <taxon>Mycosphaerellaceae</taxon>
        <taxon>Sphaerulina</taxon>
    </lineage>
</organism>
<sequence>MASPDMIGYPLFILLDHHFLNFSFLFFQSVESSTVERRGDYDRTSRSDFRDGADDGEERVLAAVAWLFPVCCVLWTAPSSVTLHCVTASSRLWLLPQSLDNQLSTFPIDTYLTY</sequence>
<name>N1QIN6_SPHMS</name>
<dbReference type="AlphaFoldDB" id="N1QIN6"/>
<dbReference type="Proteomes" id="UP000016931">
    <property type="component" value="Unassembled WGS sequence"/>
</dbReference>
<proteinExistence type="predicted"/>
<accession>N1QIN6</accession>
<protein>
    <submittedName>
        <fullName evidence="1">Uncharacterized protein</fullName>
    </submittedName>
</protein>
<dbReference type="HOGENOM" id="CLU_2122614_0_0_1"/>
<dbReference type="EMBL" id="KB456265">
    <property type="protein sequence ID" value="EMF11675.1"/>
    <property type="molecule type" value="Genomic_DNA"/>
</dbReference>